<dbReference type="GO" id="GO:0016491">
    <property type="term" value="F:oxidoreductase activity"/>
    <property type="evidence" value="ECO:0007669"/>
    <property type="project" value="UniProtKB-KW"/>
</dbReference>
<dbReference type="AlphaFoldDB" id="A0A433P810"/>
<accession>A0A433P810</accession>
<reference evidence="4 5" key="1">
    <citation type="journal article" date="2018" name="New Phytol.">
        <title>Phylogenomics of Endogonaceae and evolution of mycorrhizas within Mucoromycota.</title>
        <authorList>
            <person name="Chang Y."/>
            <person name="Desiro A."/>
            <person name="Na H."/>
            <person name="Sandor L."/>
            <person name="Lipzen A."/>
            <person name="Clum A."/>
            <person name="Barry K."/>
            <person name="Grigoriev I.V."/>
            <person name="Martin F.M."/>
            <person name="Stajich J.E."/>
            <person name="Smith M.E."/>
            <person name="Bonito G."/>
            <person name="Spatafora J.W."/>
        </authorList>
    </citation>
    <scope>NUCLEOTIDE SEQUENCE [LARGE SCALE GENOMIC DNA]</scope>
    <source>
        <strain evidence="4 5">AD002</strain>
    </source>
</reference>
<organism evidence="4 5">
    <name type="scientific">Jimgerdemannia flammicorona</name>
    <dbReference type="NCBI Taxonomy" id="994334"/>
    <lineage>
        <taxon>Eukaryota</taxon>
        <taxon>Fungi</taxon>
        <taxon>Fungi incertae sedis</taxon>
        <taxon>Mucoromycota</taxon>
        <taxon>Mucoromycotina</taxon>
        <taxon>Endogonomycetes</taxon>
        <taxon>Endogonales</taxon>
        <taxon>Endogonaceae</taxon>
        <taxon>Jimgerdemannia</taxon>
    </lineage>
</organism>
<dbReference type="InterPro" id="IPR006094">
    <property type="entry name" value="Oxid_FAD_bind_N"/>
</dbReference>
<dbReference type="EMBL" id="RBNJ01029109">
    <property type="protein sequence ID" value="RUS13673.1"/>
    <property type="molecule type" value="Genomic_DNA"/>
</dbReference>
<comment type="cofactor">
    <cofactor evidence="1">
        <name>FAD</name>
        <dbReference type="ChEBI" id="CHEBI:57692"/>
    </cofactor>
</comment>
<dbReference type="Gene3D" id="3.30.43.10">
    <property type="entry name" value="Uridine Diphospho-n-acetylenolpyruvylglucosamine Reductase, domain 2"/>
    <property type="match status" value="1"/>
</dbReference>
<proteinExistence type="predicted"/>
<evidence type="ECO:0000313" key="4">
    <source>
        <dbReference type="EMBL" id="RUS13673.1"/>
    </source>
</evidence>
<dbReference type="InterPro" id="IPR036318">
    <property type="entry name" value="FAD-bd_PCMH-like_sf"/>
</dbReference>
<dbReference type="PROSITE" id="PS51387">
    <property type="entry name" value="FAD_PCMH"/>
    <property type="match status" value="1"/>
</dbReference>
<gene>
    <name evidence="4" type="ORF">BC938DRAFT_477724</name>
</gene>
<comment type="caution">
    <text evidence="4">The sequence shown here is derived from an EMBL/GenBank/DDBJ whole genome shotgun (WGS) entry which is preliminary data.</text>
</comment>
<dbReference type="SUPFAM" id="SSF56176">
    <property type="entry name" value="FAD-binding/transporter-associated domain-like"/>
    <property type="match status" value="1"/>
</dbReference>
<dbReference type="InterPro" id="IPR051264">
    <property type="entry name" value="FAD-oxidored/transferase_4"/>
</dbReference>
<keyword evidence="5" id="KW-1185">Reference proteome</keyword>
<dbReference type="PANTHER" id="PTHR43716">
    <property type="entry name" value="D-2-HYDROXYGLUTARATE DEHYDROGENASE, MITOCHONDRIAL"/>
    <property type="match status" value="1"/>
</dbReference>
<dbReference type="GO" id="GO:0005739">
    <property type="term" value="C:mitochondrion"/>
    <property type="evidence" value="ECO:0007669"/>
    <property type="project" value="TreeGrafter"/>
</dbReference>
<sequence>MPPPTNRLSAQLARPFLVHLRSRLPATVLPIAARARAFHASSTAGQTEAKEGTPKATTNIHKLTPLTSEKHPEIKRDPKFSQLTDADLAHFHTLLPPTSILYSASPPTIASSDLMPYNLDWFNLYRGTSQLVLFPRTTHDVSLILSYCHARSLAVVPQGGNTGVSGGAVPVFDEVIVNMSKMNNVRRFDEISGVVVADSGIILEKLDEFLTERDHIVPLDLGAKGSCQVGGNVSTNAGGLRLMRFGSLHGSVLGLEVVSIEWDVEWGRNLVL</sequence>
<dbReference type="PANTHER" id="PTHR43716:SF1">
    <property type="entry name" value="D-2-HYDROXYGLUTARATE DEHYDROGENASE, MITOCHONDRIAL"/>
    <property type="match status" value="1"/>
</dbReference>
<dbReference type="Pfam" id="PF01565">
    <property type="entry name" value="FAD_binding_4"/>
    <property type="match status" value="1"/>
</dbReference>
<keyword evidence="2" id="KW-0560">Oxidoreductase</keyword>
<protein>
    <recommendedName>
        <fullName evidence="3">FAD-binding PCMH-type domain-containing protein</fullName>
    </recommendedName>
</protein>
<dbReference type="GO" id="GO:0071949">
    <property type="term" value="F:FAD binding"/>
    <property type="evidence" value="ECO:0007669"/>
    <property type="project" value="InterPro"/>
</dbReference>
<name>A0A433P810_9FUNG</name>
<evidence type="ECO:0000313" key="5">
    <source>
        <dbReference type="Proteomes" id="UP000274822"/>
    </source>
</evidence>
<evidence type="ECO:0000256" key="2">
    <source>
        <dbReference type="ARBA" id="ARBA00023002"/>
    </source>
</evidence>
<dbReference type="InterPro" id="IPR016166">
    <property type="entry name" value="FAD-bd_PCMH"/>
</dbReference>
<evidence type="ECO:0000259" key="3">
    <source>
        <dbReference type="PROSITE" id="PS51387"/>
    </source>
</evidence>
<dbReference type="InterPro" id="IPR016169">
    <property type="entry name" value="FAD-bd_PCMH_sub2"/>
</dbReference>
<evidence type="ECO:0000256" key="1">
    <source>
        <dbReference type="ARBA" id="ARBA00001974"/>
    </source>
</evidence>
<feature type="domain" description="FAD-binding PCMH-type" evidence="3">
    <location>
        <begin position="125"/>
        <end position="272"/>
    </location>
</feature>
<dbReference type="FunFam" id="3.30.43.10:FF:000011">
    <property type="entry name" value="D-lactate dehydrogenase (Cytochrome)"/>
    <property type="match status" value="1"/>
</dbReference>
<dbReference type="InterPro" id="IPR016167">
    <property type="entry name" value="FAD-bd_PCMH_sub1"/>
</dbReference>
<dbReference type="Proteomes" id="UP000274822">
    <property type="component" value="Unassembled WGS sequence"/>
</dbReference>
<dbReference type="Gene3D" id="3.30.465.10">
    <property type="match status" value="1"/>
</dbReference>